<dbReference type="InterPro" id="IPR027417">
    <property type="entry name" value="P-loop_NTPase"/>
</dbReference>
<gene>
    <name evidence="10" type="ORF">NDM98_20940</name>
</gene>
<dbReference type="PANTHER" id="PTHR43553">
    <property type="entry name" value="HEAVY METAL TRANSPORTER"/>
    <property type="match status" value="1"/>
</dbReference>
<dbReference type="InterPro" id="IPR015856">
    <property type="entry name" value="ABC_transpr_CbiO/EcfA_su"/>
</dbReference>
<feature type="domain" description="ABC transporter" evidence="9">
    <location>
        <begin position="3"/>
        <end position="246"/>
    </location>
</feature>
<dbReference type="Proteomes" id="UP001203665">
    <property type="component" value="Unassembled WGS sequence"/>
</dbReference>
<comment type="caution">
    <text evidence="10">The sequence shown here is derived from an EMBL/GenBank/DDBJ whole genome shotgun (WGS) entry which is preliminary data.</text>
</comment>
<dbReference type="SUPFAM" id="SSF52540">
    <property type="entry name" value="P-loop containing nucleoside triphosphate hydrolases"/>
    <property type="match status" value="1"/>
</dbReference>
<comment type="subcellular location">
    <subcellularLocation>
        <location evidence="1 8">Cell membrane</location>
        <topology evidence="1 8">Peripheral membrane protein</topology>
    </subcellularLocation>
</comment>
<keyword evidence="6" id="KW-1278">Translocase</keyword>
<accession>A0ABT0XP75</accession>
<dbReference type="CDD" id="cd03225">
    <property type="entry name" value="ABC_cobalt_CbiO_domain1"/>
    <property type="match status" value="1"/>
</dbReference>
<keyword evidence="7 8" id="KW-0472">Membrane</keyword>
<evidence type="ECO:0000313" key="10">
    <source>
        <dbReference type="EMBL" id="MCM2677661.1"/>
    </source>
</evidence>
<evidence type="ECO:0000313" key="11">
    <source>
        <dbReference type="Proteomes" id="UP001203665"/>
    </source>
</evidence>
<comment type="function">
    <text evidence="8">ATP-binding (A) component of a common energy-coupling factor (ECF) ABC-transporter complex.</text>
</comment>
<evidence type="ECO:0000259" key="9">
    <source>
        <dbReference type="PROSITE" id="PS50893"/>
    </source>
</evidence>
<evidence type="ECO:0000256" key="6">
    <source>
        <dbReference type="ARBA" id="ARBA00022967"/>
    </source>
</evidence>
<keyword evidence="2 8" id="KW-0813">Transport</keyword>
<dbReference type="Pfam" id="PF00005">
    <property type="entry name" value="ABC_tran"/>
    <property type="match status" value="1"/>
</dbReference>
<comment type="subunit">
    <text evidence="8">Forms a stable energy-coupling factor (ECF) transporter complex composed of 2 membrane-embedded substrate-binding proteins (S component), 2 ATP-binding proteins (A component) and 2 transmembrane proteins (T component).</text>
</comment>
<evidence type="ECO:0000256" key="7">
    <source>
        <dbReference type="ARBA" id="ARBA00023136"/>
    </source>
</evidence>
<dbReference type="EMBL" id="JAMQJY010000005">
    <property type="protein sequence ID" value="MCM2677661.1"/>
    <property type="molecule type" value="Genomic_DNA"/>
</dbReference>
<dbReference type="InterPro" id="IPR050095">
    <property type="entry name" value="ECF_ABC_transporter_ATP-bd"/>
</dbReference>
<dbReference type="InterPro" id="IPR030946">
    <property type="entry name" value="EcfA2"/>
</dbReference>
<keyword evidence="11" id="KW-1185">Reference proteome</keyword>
<keyword evidence="3 8" id="KW-1003">Cell membrane</keyword>
<dbReference type="SMART" id="SM00382">
    <property type="entry name" value="AAA"/>
    <property type="match status" value="1"/>
</dbReference>
<dbReference type="InterPro" id="IPR003593">
    <property type="entry name" value="AAA+_ATPase"/>
</dbReference>
<keyword evidence="4 8" id="KW-0547">Nucleotide-binding</keyword>
<proteinExistence type="inferred from homology"/>
<dbReference type="PROSITE" id="PS50893">
    <property type="entry name" value="ABC_TRANSPORTER_2"/>
    <property type="match status" value="1"/>
</dbReference>
<dbReference type="InterPro" id="IPR003439">
    <property type="entry name" value="ABC_transporter-like_ATP-bd"/>
</dbReference>
<protein>
    <recommendedName>
        <fullName evidence="8">Energy-coupling factor transporter ATP-binding protein EcfA2</fullName>
        <ecNumber evidence="8">7.-.-.-</ecNumber>
    </recommendedName>
</protein>
<name>A0ABT0XP75_9BACI</name>
<comment type="similarity">
    <text evidence="8">Belongs to the ABC transporter superfamily. Energy-coupling factor EcfA family.</text>
</comment>
<evidence type="ECO:0000256" key="4">
    <source>
        <dbReference type="ARBA" id="ARBA00022741"/>
    </source>
</evidence>
<dbReference type="NCBIfam" id="TIGR04521">
    <property type="entry name" value="ECF_ATPase_2"/>
    <property type="match status" value="1"/>
</dbReference>
<dbReference type="PANTHER" id="PTHR43553:SF27">
    <property type="entry name" value="ENERGY-COUPLING FACTOR TRANSPORTER ATP-BINDING PROTEIN ECFA2"/>
    <property type="match status" value="1"/>
</dbReference>
<evidence type="ECO:0000256" key="3">
    <source>
        <dbReference type="ARBA" id="ARBA00022475"/>
    </source>
</evidence>
<keyword evidence="5 8" id="KW-0067">ATP-binding</keyword>
<evidence type="ECO:0000256" key="1">
    <source>
        <dbReference type="ARBA" id="ARBA00004202"/>
    </source>
</evidence>
<dbReference type="RefSeq" id="WP_251611469.1">
    <property type="nucleotide sequence ID" value="NZ_JAMQJY010000005.1"/>
</dbReference>
<evidence type="ECO:0000256" key="2">
    <source>
        <dbReference type="ARBA" id="ARBA00022448"/>
    </source>
</evidence>
<evidence type="ECO:0000256" key="5">
    <source>
        <dbReference type="ARBA" id="ARBA00022840"/>
    </source>
</evidence>
<evidence type="ECO:0000256" key="8">
    <source>
        <dbReference type="RuleBase" id="RU365104"/>
    </source>
</evidence>
<dbReference type="EC" id="7.-.-.-" evidence="8"/>
<dbReference type="InterPro" id="IPR017871">
    <property type="entry name" value="ABC_transporter-like_CS"/>
</dbReference>
<organism evidence="10 11">
    <name type="scientific">Alkalicoccobacillus plakortidis</name>
    <dbReference type="NCBI Taxonomy" id="444060"/>
    <lineage>
        <taxon>Bacteria</taxon>
        <taxon>Bacillati</taxon>
        <taxon>Bacillota</taxon>
        <taxon>Bacilli</taxon>
        <taxon>Bacillales</taxon>
        <taxon>Bacillaceae</taxon>
        <taxon>Alkalicoccobacillus</taxon>
    </lineage>
</organism>
<sequence length="291" mass="32451">MQLTFNQVNHTYMAGTPFEHIALKNINLSIPPGSFTVVIGPTGSGKSTLVQHMNGLIRPTSGEVQVGTYRLRAKKDRTSLLTLRKSIGFLFQYPEHQLFEETIEKELMFGPMNFGVSKTEAERRAKEVLPNVGLSPDLLPNSPLNLSGGQMRRVAIASILTQQPELLILDEPAAGLDPEGRQTILDMLYSYHQKHQQTTVLVTHHMEDALRLADFIVVMNQGSIFRSGTPEEVFSGPEALVSIGLELPETIRFMQEVKTSFALTDVPFLKTRSEVVEYLSHFLSNDRKGDS</sequence>
<dbReference type="Gene3D" id="3.40.50.300">
    <property type="entry name" value="P-loop containing nucleotide triphosphate hydrolases"/>
    <property type="match status" value="1"/>
</dbReference>
<dbReference type="PROSITE" id="PS00211">
    <property type="entry name" value="ABC_TRANSPORTER_1"/>
    <property type="match status" value="1"/>
</dbReference>
<reference evidence="10" key="1">
    <citation type="submission" date="2022-06" db="EMBL/GenBank/DDBJ databases">
        <title>Alkalicoccobacillus porphyridii sp. nov., isolated from a marine red alga, Porphyridium purpureum and reclassification of Shouchella plakortidis and Shouchella gibsonii as Alkalicoccobacillus plakortidis comb. nov. and Alkalicoccobacillus gibsonii comb. nov.</title>
        <authorList>
            <person name="Kim K.H."/>
            <person name="Lee J.K."/>
            <person name="Han D.M."/>
            <person name="Baek J.H."/>
            <person name="Jeon C.O."/>
        </authorList>
    </citation>
    <scope>NUCLEOTIDE SEQUENCE</scope>
    <source>
        <strain evidence="10">DSM 19153</strain>
    </source>
</reference>